<feature type="domain" description="HTH lysR-type" evidence="5">
    <location>
        <begin position="18"/>
        <end position="75"/>
    </location>
</feature>
<dbReference type="PANTHER" id="PTHR30118:SF15">
    <property type="entry name" value="TRANSCRIPTIONAL REGULATORY PROTEIN"/>
    <property type="match status" value="1"/>
</dbReference>
<dbReference type="InterPro" id="IPR050389">
    <property type="entry name" value="LysR-type_TF"/>
</dbReference>
<protein>
    <submittedName>
        <fullName evidence="6">LysR family transcriptional regulator</fullName>
    </submittedName>
</protein>
<evidence type="ECO:0000256" key="3">
    <source>
        <dbReference type="ARBA" id="ARBA00023125"/>
    </source>
</evidence>
<comment type="caution">
    <text evidence="6">The sequence shown here is derived from an EMBL/GenBank/DDBJ whole genome shotgun (WGS) entry which is preliminary data.</text>
</comment>
<dbReference type="InterPro" id="IPR036390">
    <property type="entry name" value="WH_DNA-bd_sf"/>
</dbReference>
<accession>A0ABX1WAW2</accession>
<dbReference type="Pfam" id="PF03466">
    <property type="entry name" value="LysR_substrate"/>
    <property type="match status" value="1"/>
</dbReference>
<dbReference type="PROSITE" id="PS50931">
    <property type="entry name" value="HTH_LYSR"/>
    <property type="match status" value="1"/>
</dbReference>
<keyword evidence="2" id="KW-0805">Transcription regulation</keyword>
<dbReference type="SUPFAM" id="SSF46785">
    <property type="entry name" value="Winged helix' DNA-binding domain"/>
    <property type="match status" value="1"/>
</dbReference>
<dbReference type="Proteomes" id="UP000599383">
    <property type="component" value="Unassembled WGS sequence"/>
</dbReference>
<evidence type="ECO:0000256" key="1">
    <source>
        <dbReference type="ARBA" id="ARBA00009437"/>
    </source>
</evidence>
<proteinExistence type="inferred from homology"/>
<dbReference type="PANTHER" id="PTHR30118">
    <property type="entry name" value="HTH-TYPE TRANSCRIPTIONAL REGULATOR LEUO-RELATED"/>
    <property type="match status" value="1"/>
</dbReference>
<keyword evidence="3" id="KW-0238">DNA-binding</keyword>
<gene>
    <name evidence="6" type="ORF">GS617_09065</name>
</gene>
<keyword evidence="4" id="KW-0804">Transcription</keyword>
<dbReference type="CDD" id="cd08417">
    <property type="entry name" value="PBP2_Nitroaromatics_like"/>
    <property type="match status" value="1"/>
</dbReference>
<evidence type="ECO:0000259" key="5">
    <source>
        <dbReference type="PROSITE" id="PS50931"/>
    </source>
</evidence>
<dbReference type="SUPFAM" id="SSF53850">
    <property type="entry name" value="Periplasmic binding protein-like II"/>
    <property type="match status" value="1"/>
</dbReference>
<keyword evidence="7" id="KW-1185">Reference proteome</keyword>
<sequence length="321" mass="36171">MIAGINLVNDMTTKLNKIDLNLFVIFDAIYTERNLTRVAERLSITQPAVSNALTRLRKTLNDPLFVKTSTGMQPTALAESISDRISAALHQLQAASAQGERFDPFTSKRLFRVSLVDLHSLIILPGLLSGFQRTAPQVELSLVRIPRRDTRKALQQGTIDIASDIPMPDSSDLISRTIMKDRYVCAMRPDHPLGSGPLTLERYLQLTHLHVSSRPQGASPVDIVLRKLGARRKLGLQMQSYLNIRDILHKTDMVATLTECSAREMGLRMLRLPVEVPPIELRLYRHIRSDGDEAVQWMFDQIAGRTVRANDTEQHHKVDQN</sequence>
<evidence type="ECO:0000313" key="7">
    <source>
        <dbReference type="Proteomes" id="UP000599383"/>
    </source>
</evidence>
<dbReference type="Gene3D" id="3.40.190.10">
    <property type="entry name" value="Periplasmic binding protein-like II"/>
    <property type="match status" value="2"/>
</dbReference>
<evidence type="ECO:0000256" key="4">
    <source>
        <dbReference type="ARBA" id="ARBA00023163"/>
    </source>
</evidence>
<dbReference type="InterPro" id="IPR000847">
    <property type="entry name" value="LysR_HTH_N"/>
</dbReference>
<name>A0ABX1WAW2_9RHOB</name>
<evidence type="ECO:0000256" key="2">
    <source>
        <dbReference type="ARBA" id="ARBA00023015"/>
    </source>
</evidence>
<dbReference type="PRINTS" id="PR00039">
    <property type="entry name" value="HTHLYSR"/>
</dbReference>
<evidence type="ECO:0000313" key="6">
    <source>
        <dbReference type="EMBL" id="NOD30414.1"/>
    </source>
</evidence>
<dbReference type="InterPro" id="IPR037402">
    <property type="entry name" value="YidZ_PBP2"/>
</dbReference>
<reference evidence="6 7" key="1">
    <citation type="submission" date="2019-12" db="EMBL/GenBank/DDBJ databases">
        <title>Ruegeria JWLKs population differentiation of coral mucus and skeleton niches.</title>
        <authorList>
            <person name="Luo D."/>
        </authorList>
    </citation>
    <scope>NUCLEOTIDE SEQUENCE [LARGE SCALE GENOMIC DNA]</scope>
    <source>
        <strain evidence="6 7">HKCCD6238</strain>
    </source>
</reference>
<dbReference type="InterPro" id="IPR005119">
    <property type="entry name" value="LysR_subst-bd"/>
</dbReference>
<dbReference type="EMBL" id="WVQY01000002">
    <property type="protein sequence ID" value="NOD30414.1"/>
    <property type="molecule type" value="Genomic_DNA"/>
</dbReference>
<dbReference type="InterPro" id="IPR036388">
    <property type="entry name" value="WH-like_DNA-bd_sf"/>
</dbReference>
<dbReference type="Pfam" id="PF00126">
    <property type="entry name" value="HTH_1"/>
    <property type="match status" value="1"/>
</dbReference>
<comment type="similarity">
    <text evidence="1">Belongs to the LysR transcriptional regulatory family.</text>
</comment>
<organism evidence="6 7">
    <name type="scientific">Ruegeria atlantica</name>
    <dbReference type="NCBI Taxonomy" id="81569"/>
    <lineage>
        <taxon>Bacteria</taxon>
        <taxon>Pseudomonadati</taxon>
        <taxon>Pseudomonadota</taxon>
        <taxon>Alphaproteobacteria</taxon>
        <taxon>Rhodobacterales</taxon>
        <taxon>Roseobacteraceae</taxon>
        <taxon>Ruegeria</taxon>
    </lineage>
</organism>
<dbReference type="Gene3D" id="1.10.10.10">
    <property type="entry name" value="Winged helix-like DNA-binding domain superfamily/Winged helix DNA-binding domain"/>
    <property type="match status" value="1"/>
</dbReference>
<dbReference type="RefSeq" id="WP_171363350.1">
    <property type="nucleotide sequence ID" value="NZ_WVQY01000002.1"/>
</dbReference>